<dbReference type="AlphaFoldDB" id="A0A8H6N3G2"/>
<feature type="region of interest" description="Disordered" evidence="5">
    <location>
        <begin position="1"/>
        <end position="89"/>
    </location>
</feature>
<evidence type="ECO:0000256" key="2">
    <source>
        <dbReference type="ARBA" id="ARBA00022692"/>
    </source>
</evidence>
<dbReference type="GO" id="GO:0022857">
    <property type="term" value="F:transmembrane transporter activity"/>
    <property type="evidence" value="ECO:0007669"/>
    <property type="project" value="InterPro"/>
</dbReference>
<dbReference type="GO" id="GO:0005886">
    <property type="term" value="C:plasma membrane"/>
    <property type="evidence" value="ECO:0007669"/>
    <property type="project" value="TreeGrafter"/>
</dbReference>
<evidence type="ECO:0000313" key="8">
    <source>
        <dbReference type="EMBL" id="KAF6818899.1"/>
    </source>
</evidence>
<evidence type="ECO:0000256" key="6">
    <source>
        <dbReference type="SAM" id="Phobius"/>
    </source>
</evidence>
<feature type="non-terminal residue" evidence="8">
    <location>
        <position position="617"/>
    </location>
</feature>
<proteinExistence type="predicted"/>
<feature type="transmembrane region" description="Helical" evidence="6">
    <location>
        <begin position="398"/>
        <end position="416"/>
    </location>
</feature>
<feature type="transmembrane region" description="Helical" evidence="6">
    <location>
        <begin position="364"/>
        <end position="386"/>
    </location>
</feature>
<dbReference type="PROSITE" id="PS50850">
    <property type="entry name" value="MFS"/>
    <property type="match status" value="1"/>
</dbReference>
<feature type="transmembrane region" description="Helical" evidence="6">
    <location>
        <begin position="458"/>
        <end position="480"/>
    </location>
</feature>
<dbReference type="InterPro" id="IPR020846">
    <property type="entry name" value="MFS_dom"/>
</dbReference>
<feature type="transmembrane region" description="Helical" evidence="6">
    <location>
        <begin position="294"/>
        <end position="313"/>
    </location>
</feature>
<feature type="transmembrane region" description="Helical" evidence="6">
    <location>
        <begin position="224"/>
        <end position="245"/>
    </location>
</feature>
<feature type="transmembrane region" description="Helical" evidence="6">
    <location>
        <begin position="567"/>
        <end position="588"/>
    </location>
</feature>
<dbReference type="SUPFAM" id="SSF103473">
    <property type="entry name" value="MFS general substrate transporter"/>
    <property type="match status" value="1"/>
</dbReference>
<feature type="compositionally biased region" description="Basic and acidic residues" evidence="5">
    <location>
        <begin position="604"/>
        <end position="617"/>
    </location>
</feature>
<keyword evidence="4 6" id="KW-0472">Membrane</keyword>
<dbReference type="CDD" id="cd17502">
    <property type="entry name" value="MFS_Azr1_MDR_like"/>
    <property type="match status" value="1"/>
</dbReference>
<protein>
    <submittedName>
        <fullName evidence="8">Major facilitator superfamily transporter</fullName>
    </submittedName>
</protein>
<dbReference type="Pfam" id="PF07690">
    <property type="entry name" value="MFS_1"/>
    <property type="match status" value="1"/>
</dbReference>
<keyword evidence="2 6" id="KW-0812">Transmembrane</keyword>
<evidence type="ECO:0000256" key="3">
    <source>
        <dbReference type="ARBA" id="ARBA00022989"/>
    </source>
</evidence>
<feature type="transmembrane region" description="Helical" evidence="6">
    <location>
        <begin position="251"/>
        <end position="273"/>
    </location>
</feature>
<comment type="subcellular location">
    <subcellularLocation>
        <location evidence="1">Membrane</location>
        <topology evidence="1">Multi-pass membrane protein</topology>
    </subcellularLocation>
</comment>
<evidence type="ECO:0000256" key="4">
    <source>
        <dbReference type="ARBA" id="ARBA00023136"/>
    </source>
</evidence>
<feature type="compositionally biased region" description="Polar residues" evidence="5">
    <location>
        <begin position="1"/>
        <end position="10"/>
    </location>
</feature>
<feature type="transmembrane region" description="Helical" evidence="6">
    <location>
        <begin position="428"/>
        <end position="446"/>
    </location>
</feature>
<dbReference type="EMBL" id="WIGO01000294">
    <property type="protein sequence ID" value="KAF6818899.1"/>
    <property type="molecule type" value="Genomic_DNA"/>
</dbReference>
<evidence type="ECO:0000256" key="1">
    <source>
        <dbReference type="ARBA" id="ARBA00004141"/>
    </source>
</evidence>
<evidence type="ECO:0000256" key="5">
    <source>
        <dbReference type="SAM" id="MobiDB-lite"/>
    </source>
</evidence>
<dbReference type="Gene3D" id="1.20.1250.20">
    <property type="entry name" value="MFS general substrate transporter like domains"/>
    <property type="match status" value="2"/>
</dbReference>
<feature type="transmembrane region" description="Helical" evidence="6">
    <location>
        <begin position="99"/>
        <end position="119"/>
    </location>
</feature>
<reference evidence="8" key="1">
    <citation type="journal article" date="2020" name="Phytopathology">
        <title>Genome Sequence Resources of Colletotrichum truncatum, C. plurivorum, C. musicola, and C. sojae: Four Species Pathogenic to Soybean (Glycine max).</title>
        <authorList>
            <person name="Rogerio F."/>
            <person name="Boufleur T.R."/>
            <person name="Ciampi-Guillardi M."/>
            <person name="Sukno S.A."/>
            <person name="Thon M.R."/>
            <person name="Massola Junior N.S."/>
            <person name="Baroncelli R."/>
        </authorList>
    </citation>
    <scope>NUCLEOTIDE SEQUENCE</scope>
    <source>
        <strain evidence="8">LFN00145</strain>
    </source>
</reference>
<organism evidence="8 9">
    <name type="scientific">Colletotrichum plurivorum</name>
    <dbReference type="NCBI Taxonomy" id="2175906"/>
    <lineage>
        <taxon>Eukaryota</taxon>
        <taxon>Fungi</taxon>
        <taxon>Dikarya</taxon>
        <taxon>Ascomycota</taxon>
        <taxon>Pezizomycotina</taxon>
        <taxon>Sordariomycetes</taxon>
        <taxon>Hypocreomycetidae</taxon>
        <taxon>Glomerellales</taxon>
        <taxon>Glomerellaceae</taxon>
        <taxon>Colletotrichum</taxon>
        <taxon>Colletotrichum orchidearum species complex</taxon>
    </lineage>
</organism>
<accession>A0A8H6N3G2</accession>
<dbReference type="PANTHER" id="PTHR23501">
    <property type="entry name" value="MAJOR FACILITATOR SUPERFAMILY"/>
    <property type="match status" value="1"/>
</dbReference>
<feature type="region of interest" description="Disordered" evidence="5">
    <location>
        <begin position="598"/>
        <end position="617"/>
    </location>
</feature>
<feature type="domain" description="Major facilitator superfamily (MFS) profile" evidence="7">
    <location>
        <begin position="101"/>
        <end position="553"/>
    </location>
</feature>
<keyword evidence="9" id="KW-1185">Reference proteome</keyword>
<gene>
    <name evidence="8" type="ORF">CPLU01_13188</name>
</gene>
<comment type="caution">
    <text evidence="8">The sequence shown here is derived from an EMBL/GenBank/DDBJ whole genome shotgun (WGS) entry which is preliminary data.</text>
</comment>
<sequence>HIVKSSNTGQFDKKALEISNRHLPKHHAEKTAKMTAATSPPDAAVHRQPSRELQRPDDTATAASDKTLQGGVSRDEENGAVAAPSADDEPNYPTGWKRAMIVVPVTLCYFLIFLDLAVVSTATPAITSSFNSLTDVGWYGGAYQLGSSAFQPLSGKIYQHFHAKWSFLAFFFIFEVGSLICAVATSSPMFIVGRTIAGAGSSGLANGALTIISSIMPPRAQAKFLGINMGLGQLGIAMGPILGGVFTEFVSWRWCFWINLPVGVPVAVLLLLFRIPQPGKKPALQVLGTAVKSLDLPGFMLIGPAAVMFLLGLQYGGNQYPWDSSVVIGLIVGAGVTFGLFLFWEHRKGDEAMVPFVMLKHKVIWSAAGNMFFLLASVLVADYYLAIYFQAVNNDSPLMSGVHMLPTTLGLVLFTVTGGVMTELLGYYLPWVIGGSSMSAIGYGLMSTFTPYTEVAKWVGYQIFYGVGSGAMSSGAYIAVQNTVPTPQIPIAMAIIIFMQNMGGAIFLIAANAIFSNTLRRELQSRAELIGIEPEAVIAAGAKAVRSVVPAEGLSEVLEAYSAGVGAVMYLGVGLSIATWAFGWGLGWKDIRKTKKLQALQGSDSEKEEKAKEVEKK</sequence>
<feature type="transmembrane region" description="Helical" evidence="6">
    <location>
        <begin position="165"/>
        <end position="185"/>
    </location>
</feature>
<dbReference type="Proteomes" id="UP000654918">
    <property type="component" value="Unassembled WGS sequence"/>
</dbReference>
<name>A0A8H6N3G2_9PEZI</name>
<feature type="compositionally biased region" description="Basic and acidic residues" evidence="5">
    <location>
        <begin position="49"/>
        <end position="58"/>
    </location>
</feature>
<feature type="transmembrane region" description="Helical" evidence="6">
    <location>
        <begin position="325"/>
        <end position="344"/>
    </location>
</feature>
<keyword evidence="3 6" id="KW-1133">Transmembrane helix</keyword>
<feature type="compositionally biased region" description="Basic and acidic residues" evidence="5">
    <location>
        <begin position="11"/>
        <end position="20"/>
    </location>
</feature>
<feature type="transmembrane region" description="Helical" evidence="6">
    <location>
        <begin position="492"/>
        <end position="515"/>
    </location>
</feature>
<dbReference type="InterPro" id="IPR036259">
    <property type="entry name" value="MFS_trans_sf"/>
</dbReference>
<evidence type="ECO:0000313" key="9">
    <source>
        <dbReference type="Proteomes" id="UP000654918"/>
    </source>
</evidence>
<dbReference type="PANTHER" id="PTHR23501:SF155">
    <property type="entry name" value="EFFLUX PUMP AFOB"/>
    <property type="match status" value="1"/>
</dbReference>
<dbReference type="InterPro" id="IPR011701">
    <property type="entry name" value="MFS"/>
</dbReference>
<evidence type="ECO:0000259" key="7">
    <source>
        <dbReference type="PROSITE" id="PS50850"/>
    </source>
</evidence>